<evidence type="ECO:0000256" key="4">
    <source>
        <dbReference type="ARBA" id="ARBA00023136"/>
    </source>
</evidence>
<accession>A0A0A1DN44</accession>
<evidence type="ECO:0000256" key="3">
    <source>
        <dbReference type="ARBA" id="ARBA00022989"/>
    </source>
</evidence>
<evidence type="ECO:0000313" key="5">
    <source>
        <dbReference type="EMBL" id="AIY18831.2"/>
    </source>
</evidence>
<protein>
    <submittedName>
        <fullName evidence="5">Putative integral membrane protein</fullName>
    </submittedName>
</protein>
<dbReference type="GO" id="GO:0012505">
    <property type="term" value="C:endomembrane system"/>
    <property type="evidence" value="ECO:0007669"/>
    <property type="project" value="UniProtKB-SubCell"/>
</dbReference>
<keyword evidence="4" id="KW-0472">Membrane</keyword>
<dbReference type="Pfam" id="PF02656">
    <property type="entry name" value="DUF202"/>
    <property type="match status" value="1"/>
</dbReference>
<dbReference type="Proteomes" id="UP000030300">
    <property type="component" value="Chromosome"/>
</dbReference>
<dbReference type="GeneID" id="96611522"/>
<dbReference type="AlphaFoldDB" id="A0A0A1DN44"/>
<organism evidence="5 6">
    <name type="scientific">Nocardioides simplex</name>
    <name type="common">Arthrobacter simplex</name>
    <dbReference type="NCBI Taxonomy" id="2045"/>
    <lineage>
        <taxon>Bacteria</taxon>
        <taxon>Bacillati</taxon>
        <taxon>Actinomycetota</taxon>
        <taxon>Actinomycetes</taxon>
        <taxon>Propionibacteriales</taxon>
        <taxon>Nocardioidaceae</taxon>
        <taxon>Pimelobacter</taxon>
    </lineage>
</organism>
<name>A0A0A1DN44_NOCSI</name>
<proteinExistence type="predicted"/>
<gene>
    <name evidence="5" type="ORF">KR76_22345</name>
</gene>
<dbReference type="KEGG" id="psim:KR76_22345"/>
<dbReference type="STRING" id="2045.KR76_22345"/>
<comment type="subcellular location">
    <subcellularLocation>
        <location evidence="1">Endomembrane system</location>
        <topology evidence="1">Multi-pass membrane protein</topology>
    </subcellularLocation>
</comment>
<dbReference type="RefSeq" id="WP_075018462.1">
    <property type="nucleotide sequence ID" value="NZ_BJMC01000012.1"/>
</dbReference>
<dbReference type="eggNOG" id="COG2149">
    <property type="taxonomic scope" value="Bacteria"/>
</dbReference>
<reference evidence="5 6" key="1">
    <citation type="journal article" date="2015" name="Genome Announc.">
        <title>Complete Genome Sequence of Steroid-Transforming Nocardioides simplex VKM Ac-2033D.</title>
        <authorList>
            <person name="Shtratnikova V.Y."/>
            <person name="Schelkunov M.I."/>
            <person name="Pekov Y.A."/>
            <person name="Fokina V.V."/>
            <person name="Logacheva M.D."/>
            <person name="Sokolov S.L."/>
            <person name="Bragin E.Y."/>
            <person name="Ashapkin V.V."/>
            <person name="Donova M.V."/>
        </authorList>
    </citation>
    <scope>NUCLEOTIDE SEQUENCE [LARGE SCALE GENOMIC DNA]</scope>
    <source>
        <strain evidence="5 6">VKM Ac-2033D</strain>
    </source>
</reference>
<evidence type="ECO:0000313" key="6">
    <source>
        <dbReference type="Proteomes" id="UP000030300"/>
    </source>
</evidence>
<keyword evidence="3" id="KW-1133">Transmembrane helix</keyword>
<evidence type="ECO:0000256" key="1">
    <source>
        <dbReference type="ARBA" id="ARBA00004127"/>
    </source>
</evidence>
<keyword evidence="2" id="KW-0812">Transmembrane</keyword>
<keyword evidence="6" id="KW-1185">Reference proteome</keyword>
<sequence length="117" mass="11952">MTAPRTGPANGGAVDYRVTLANERTFLAWTRTALAGAAASVAVTQLVDAGDPWVRTGLAVLLGLGALAGVMWALRRWRAVEIATRTGAPITTRGPWAVTAVTVAVACGAVVLALGAR</sequence>
<dbReference type="EMBL" id="CP009896">
    <property type="protein sequence ID" value="AIY18831.2"/>
    <property type="molecule type" value="Genomic_DNA"/>
</dbReference>
<evidence type="ECO:0000256" key="2">
    <source>
        <dbReference type="ARBA" id="ARBA00022692"/>
    </source>
</evidence>
<dbReference type="InterPro" id="IPR003807">
    <property type="entry name" value="DUF202"/>
</dbReference>
<dbReference type="HOGENOM" id="CLU_053359_4_1_11"/>